<evidence type="ECO:0000313" key="9">
    <source>
        <dbReference type="Proteomes" id="UP000576368"/>
    </source>
</evidence>
<dbReference type="PANTHER" id="PTHR42852:SF6">
    <property type="entry name" value="THIOL:DISULFIDE INTERCHANGE PROTEIN DSBE"/>
    <property type="match status" value="1"/>
</dbReference>
<dbReference type="Proteomes" id="UP000576368">
    <property type="component" value="Unassembled WGS sequence"/>
</dbReference>
<dbReference type="CDD" id="cd02966">
    <property type="entry name" value="TlpA_like_family"/>
    <property type="match status" value="1"/>
</dbReference>
<evidence type="ECO:0000256" key="5">
    <source>
        <dbReference type="SAM" id="SignalP"/>
    </source>
</evidence>
<dbReference type="GO" id="GO:0030313">
    <property type="term" value="C:cell envelope"/>
    <property type="evidence" value="ECO:0007669"/>
    <property type="project" value="UniProtKB-SubCell"/>
</dbReference>
<dbReference type="InterPro" id="IPR025380">
    <property type="entry name" value="DUF4369"/>
</dbReference>
<dbReference type="GO" id="GO:0017004">
    <property type="term" value="P:cytochrome complex assembly"/>
    <property type="evidence" value="ECO:0007669"/>
    <property type="project" value="UniProtKB-KW"/>
</dbReference>
<dbReference type="InterPro" id="IPR036249">
    <property type="entry name" value="Thioredoxin-like_sf"/>
</dbReference>
<reference evidence="7 9" key="2">
    <citation type="submission" date="2020-03" db="EMBL/GenBank/DDBJ databases">
        <title>Genomic Encyclopedia of Type Strains, Phase IV (KMG-IV): sequencing the most valuable type-strain genomes for metagenomic binning, comparative biology and taxonomic classification.</title>
        <authorList>
            <person name="Goeker M."/>
        </authorList>
    </citation>
    <scope>NUCLEOTIDE SEQUENCE [LARGE SCALE GENOMIC DNA]</scope>
    <source>
        <strain evidence="7 9">DSM 105722</strain>
    </source>
</reference>
<proteinExistence type="predicted"/>
<keyword evidence="4" id="KW-0676">Redox-active center</keyword>
<name>A0A7X6BJQ4_9BACT</name>
<evidence type="ECO:0000256" key="4">
    <source>
        <dbReference type="ARBA" id="ARBA00023284"/>
    </source>
</evidence>
<dbReference type="PANTHER" id="PTHR42852">
    <property type="entry name" value="THIOL:DISULFIDE INTERCHANGE PROTEIN DSBE"/>
    <property type="match status" value="1"/>
</dbReference>
<feature type="signal peptide" evidence="5">
    <location>
        <begin position="1"/>
        <end position="20"/>
    </location>
</feature>
<protein>
    <submittedName>
        <fullName evidence="8">AhpC/TSA family protein</fullName>
    </submittedName>
    <submittedName>
        <fullName evidence="7">Peroxiredoxin</fullName>
    </submittedName>
</protein>
<dbReference type="Gene3D" id="3.40.30.10">
    <property type="entry name" value="Glutaredoxin"/>
    <property type="match status" value="1"/>
</dbReference>
<dbReference type="GeneID" id="86891683"/>
<evidence type="ECO:0000259" key="6">
    <source>
        <dbReference type="PROSITE" id="PS51352"/>
    </source>
</evidence>
<dbReference type="SUPFAM" id="SSF52833">
    <property type="entry name" value="Thioredoxin-like"/>
    <property type="match status" value="1"/>
</dbReference>
<keyword evidence="10" id="KW-1185">Reference proteome</keyword>
<evidence type="ECO:0000256" key="2">
    <source>
        <dbReference type="ARBA" id="ARBA00022748"/>
    </source>
</evidence>
<evidence type="ECO:0000313" key="7">
    <source>
        <dbReference type="EMBL" id="NJC18266.1"/>
    </source>
</evidence>
<dbReference type="Proteomes" id="UP001302374">
    <property type="component" value="Chromosome"/>
</dbReference>
<feature type="domain" description="Thioredoxin" evidence="6">
    <location>
        <begin position="221"/>
        <end position="363"/>
    </location>
</feature>
<sequence>MRKVLFAVCVLFCGIVTSVAQDGSYRLEGRLDPTVNGQMVLIADTENGLIELGDITVTDGRFEFSGRMSEMTVVYLMTGKKDAVLATIMLENAPYLITSVSGTLVVEGGGEAQKIWTEFNDLNRYLLESQEWLDAQAIANPARLQEFQREFQTILLNVEAGELALLKKYNHSIVAAWMVASKMEGVDEAKLTERYEVLGEEAQATFYGKRIVDELNKMQKIAVGAVAPDFSAPLADGGVLALHETRAKVKIVNFWASWSKPCRDENVNLLRLYKRYRPKGLEIISVSLDDNKSVWLTAIGEDGSDWKNVSDMRGPNSVIVVNYQVKTLPCTFILDDENRIVAKNLRGKELEKKIDEMLKKKNK</sequence>
<dbReference type="GO" id="GO:0016209">
    <property type="term" value="F:antioxidant activity"/>
    <property type="evidence" value="ECO:0007669"/>
    <property type="project" value="InterPro"/>
</dbReference>
<dbReference type="GO" id="GO:0016491">
    <property type="term" value="F:oxidoreductase activity"/>
    <property type="evidence" value="ECO:0007669"/>
    <property type="project" value="InterPro"/>
</dbReference>
<gene>
    <name evidence="8" type="ORF">F1644_10285</name>
    <name evidence="7" type="ORF">GGR15_001885</name>
</gene>
<evidence type="ECO:0000313" key="10">
    <source>
        <dbReference type="Proteomes" id="UP001302374"/>
    </source>
</evidence>
<dbReference type="AlphaFoldDB" id="A0A7X6BJQ4"/>
<keyword evidence="3" id="KW-1015">Disulfide bond</keyword>
<accession>A0A7X6BJQ4</accession>
<evidence type="ECO:0000256" key="3">
    <source>
        <dbReference type="ARBA" id="ARBA00023157"/>
    </source>
</evidence>
<comment type="subcellular location">
    <subcellularLocation>
        <location evidence="1">Cell envelope</location>
    </subcellularLocation>
</comment>
<dbReference type="PROSITE" id="PS51352">
    <property type="entry name" value="THIOREDOXIN_2"/>
    <property type="match status" value="1"/>
</dbReference>
<evidence type="ECO:0000313" key="8">
    <source>
        <dbReference type="EMBL" id="WOF12625.1"/>
    </source>
</evidence>
<reference evidence="8 10" key="1">
    <citation type="submission" date="2019-09" db="EMBL/GenBank/DDBJ databases">
        <title>Butyricimonas paravirosa DSM 105722 (=214-4 = JCM 18677 = CCUG 65563).</title>
        <authorList>
            <person name="Le Roy T."/>
            <person name="Cani P.D."/>
        </authorList>
    </citation>
    <scope>NUCLEOTIDE SEQUENCE [LARGE SCALE GENOMIC DNA]</scope>
    <source>
        <strain evidence="8 10">DSM 105722</strain>
    </source>
</reference>
<dbReference type="Pfam" id="PF00578">
    <property type="entry name" value="AhpC-TSA"/>
    <property type="match status" value="1"/>
</dbReference>
<dbReference type="InterPro" id="IPR050553">
    <property type="entry name" value="Thioredoxin_ResA/DsbE_sf"/>
</dbReference>
<dbReference type="Pfam" id="PF14289">
    <property type="entry name" value="DUF4369"/>
    <property type="match status" value="1"/>
</dbReference>
<keyword evidence="2" id="KW-0201">Cytochrome c-type biogenesis</keyword>
<organism evidence="7 9">
    <name type="scientific">Butyricimonas paravirosa</name>
    <dbReference type="NCBI Taxonomy" id="1472417"/>
    <lineage>
        <taxon>Bacteria</taxon>
        <taxon>Pseudomonadati</taxon>
        <taxon>Bacteroidota</taxon>
        <taxon>Bacteroidia</taxon>
        <taxon>Bacteroidales</taxon>
        <taxon>Odoribacteraceae</taxon>
        <taxon>Butyricimonas</taxon>
    </lineage>
</organism>
<dbReference type="EMBL" id="CP043839">
    <property type="protein sequence ID" value="WOF12625.1"/>
    <property type="molecule type" value="Genomic_DNA"/>
</dbReference>
<dbReference type="EMBL" id="JAATLI010000006">
    <property type="protein sequence ID" value="NJC18266.1"/>
    <property type="molecule type" value="Genomic_DNA"/>
</dbReference>
<feature type="chain" id="PRO_5030668806" evidence="5">
    <location>
        <begin position="21"/>
        <end position="363"/>
    </location>
</feature>
<dbReference type="InterPro" id="IPR013766">
    <property type="entry name" value="Thioredoxin_domain"/>
</dbReference>
<keyword evidence="5" id="KW-0732">Signal</keyword>
<evidence type="ECO:0000256" key="1">
    <source>
        <dbReference type="ARBA" id="ARBA00004196"/>
    </source>
</evidence>
<dbReference type="RefSeq" id="WP_118303814.1">
    <property type="nucleotide sequence ID" value="NZ_BMPA01000005.1"/>
</dbReference>
<dbReference type="InterPro" id="IPR000866">
    <property type="entry name" value="AhpC/TSA"/>
</dbReference>